<dbReference type="Proteomes" id="UP000324479">
    <property type="component" value="Unassembled WGS sequence"/>
</dbReference>
<keyword evidence="2" id="KW-1133">Transmembrane helix</keyword>
<organism evidence="3 4">
    <name type="scientific">Roseiconus nitratireducens</name>
    <dbReference type="NCBI Taxonomy" id="2605748"/>
    <lineage>
        <taxon>Bacteria</taxon>
        <taxon>Pseudomonadati</taxon>
        <taxon>Planctomycetota</taxon>
        <taxon>Planctomycetia</taxon>
        <taxon>Pirellulales</taxon>
        <taxon>Pirellulaceae</taxon>
        <taxon>Roseiconus</taxon>
    </lineage>
</organism>
<feature type="transmembrane region" description="Helical" evidence="2">
    <location>
        <begin position="36"/>
        <end position="55"/>
    </location>
</feature>
<feature type="transmembrane region" description="Helical" evidence="2">
    <location>
        <begin position="78"/>
        <end position="97"/>
    </location>
</feature>
<dbReference type="AlphaFoldDB" id="A0A5M6DAA4"/>
<evidence type="ECO:0008006" key="5">
    <source>
        <dbReference type="Google" id="ProtNLM"/>
    </source>
</evidence>
<accession>A0A5M6DAA4</accession>
<feature type="region of interest" description="Disordered" evidence="1">
    <location>
        <begin position="1"/>
        <end position="22"/>
    </location>
</feature>
<keyword evidence="2" id="KW-0812">Transmembrane</keyword>
<evidence type="ECO:0000256" key="1">
    <source>
        <dbReference type="SAM" id="MobiDB-lite"/>
    </source>
</evidence>
<proteinExistence type="predicted"/>
<reference evidence="3 4" key="1">
    <citation type="submission" date="2019-08" db="EMBL/GenBank/DDBJ databases">
        <authorList>
            <person name="Dhanesh K."/>
            <person name="Kumar G."/>
            <person name="Sasikala C."/>
            <person name="Venkata Ramana C."/>
        </authorList>
    </citation>
    <scope>NUCLEOTIDE SEQUENCE [LARGE SCALE GENOMIC DNA]</scope>
    <source>
        <strain evidence="3 4">JC645</strain>
    </source>
</reference>
<dbReference type="EMBL" id="VWOX01000004">
    <property type="protein sequence ID" value="KAA5544487.1"/>
    <property type="molecule type" value="Genomic_DNA"/>
</dbReference>
<evidence type="ECO:0000256" key="2">
    <source>
        <dbReference type="SAM" id="Phobius"/>
    </source>
</evidence>
<keyword evidence="4" id="KW-1185">Reference proteome</keyword>
<gene>
    <name evidence="3" type="ORF">FYK55_09155</name>
</gene>
<feature type="compositionally biased region" description="Basic and acidic residues" evidence="1">
    <location>
        <begin position="13"/>
        <end position="22"/>
    </location>
</feature>
<dbReference type="RefSeq" id="WP_150076097.1">
    <property type="nucleotide sequence ID" value="NZ_VWOX01000004.1"/>
</dbReference>
<feature type="transmembrane region" description="Helical" evidence="2">
    <location>
        <begin position="155"/>
        <end position="176"/>
    </location>
</feature>
<evidence type="ECO:0000313" key="3">
    <source>
        <dbReference type="EMBL" id="KAA5544487.1"/>
    </source>
</evidence>
<protein>
    <recommendedName>
        <fullName evidence="5">HTTM domain-containing protein</fullName>
    </recommendedName>
</protein>
<comment type="caution">
    <text evidence="3">The sequence shown here is derived from an EMBL/GenBank/DDBJ whole genome shotgun (WGS) entry which is preliminary data.</text>
</comment>
<keyword evidence="2" id="KW-0472">Membrane</keyword>
<name>A0A5M6DAA4_9BACT</name>
<sequence length="288" mass="32251">MDGETAVSNPSESDDREHSVDDAATSRRKVVMAYRMVQIAVVAGLVWKGSFFRIADQVDGEIPLADPFFPDWARSASVVRWAYLVAVLTTLVGALIANRWGRLRTLAVAAAVASLSILCVHQATYNDATFTTSWWTQLWSFWFCTRMERDRPDRLLRRGAFAARAIGSMILIGGAVGKWTSEYWSGEVFYDIYFRERQYWTFNWVRGHFGPETLREIATWYSRGVVVTETVVGLGMWLMPPRAAATVGVVLFTSIALFSNHLLFSVMWCLIGLSAVGFLVPATPSSKP</sequence>
<feature type="transmembrane region" description="Helical" evidence="2">
    <location>
        <begin position="250"/>
        <end position="280"/>
    </location>
</feature>
<feature type="compositionally biased region" description="Polar residues" evidence="1">
    <location>
        <begin position="1"/>
        <end position="11"/>
    </location>
</feature>
<evidence type="ECO:0000313" key="4">
    <source>
        <dbReference type="Proteomes" id="UP000324479"/>
    </source>
</evidence>